<dbReference type="Proteomes" id="UP000036850">
    <property type="component" value="Unassembled WGS sequence"/>
</dbReference>
<protein>
    <recommendedName>
        <fullName evidence="5">Glycosyltransferase family 9 protein</fullName>
    </recommendedName>
</protein>
<dbReference type="InterPro" id="IPR002201">
    <property type="entry name" value="Glyco_trans_9"/>
</dbReference>
<name>A0A0L0EMB1_9GAMM</name>
<gene>
    <name evidence="3" type="ORF">AC626_22205</name>
</gene>
<evidence type="ECO:0000256" key="1">
    <source>
        <dbReference type="ARBA" id="ARBA00022676"/>
    </source>
</evidence>
<dbReference type="PANTHER" id="PTHR30160">
    <property type="entry name" value="TETRAACYLDISACCHARIDE 4'-KINASE-RELATED"/>
    <property type="match status" value="1"/>
</dbReference>
<accession>A0A0L0EMB1</accession>
<proteinExistence type="predicted"/>
<organism evidence="3 4">
    <name type="scientific">Pseudoalteromonas rubra</name>
    <dbReference type="NCBI Taxonomy" id="43658"/>
    <lineage>
        <taxon>Bacteria</taxon>
        <taxon>Pseudomonadati</taxon>
        <taxon>Pseudomonadota</taxon>
        <taxon>Gammaproteobacteria</taxon>
        <taxon>Alteromonadales</taxon>
        <taxon>Pseudoalteromonadaceae</taxon>
        <taxon>Pseudoalteromonas</taxon>
    </lineage>
</organism>
<dbReference type="GO" id="GO:0005829">
    <property type="term" value="C:cytosol"/>
    <property type="evidence" value="ECO:0007669"/>
    <property type="project" value="TreeGrafter"/>
</dbReference>
<dbReference type="OrthoDB" id="9797795at2"/>
<dbReference type="InterPro" id="IPR051199">
    <property type="entry name" value="LPS_LOS_Heptosyltrfase"/>
</dbReference>
<sequence length="337" mass="37352">MSSKTITQDKVRGPILVVLPKFIGDAINTLPAIAMLRSLYPEHSIHLLARPYMLEVLERAAHYNIELIADNRYCKEHKQGMFSFARTLRKTKYAMAVLFRGSIREALLAKLAHIPLIIGYAQNGRKPLLSHALKLNECHHYIHRYCRLVNDVHNRPFSHFELPSLSPRTIALPKHIHKTAVYVGGKNKGTRHYDVAKSVDALTCIAKSTETHFYILGDPSESEDAARLSQALTKNKVPATNLAGKTTLGELVDTIAAMDTMISIDSGPMHIAAACNVPCLALVGLGTSPWSIVRPLQNNLIALESPSTSMVEHEIINDISPEMIARQYIALLDTPKS</sequence>
<evidence type="ECO:0000313" key="3">
    <source>
        <dbReference type="EMBL" id="KNC65587.1"/>
    </source>
</evidence>
<dbReference type="Gene3D" id="3.40.50.2000">
    <property type="entry name" value="Glycogen Phosphorylase B"/>
    <property type="match status" value="2"/>
</dbReference>
<evidence type="ECO:0000256" key="2">
    <source>
        <dbReference type="ARBA" id="ARBA00022679"/>
    </source>
</evidence>
<comment type="caution">
    <text evidence="3">The sequence shown here is derived from an EMBL/GenBank/DDBJ whole genome shotgun (WGS) entry which is preliminary data.</text>
</comment>
<dbReference type="GO" id="GO:0009244">
    <property type="term" value="P:lipopolysaccharide core region biosynthetic process"/>
    <property type="evidence" value="ECO:0007669"/>
    <property type="project" value="TreeGrafter"/>
</dbReference>
<dbReference type="GO" id="GO:0008713">
    <property type="term" value="F:ADP-heptose-lipopolysaccharide heptosyltransferase activity"/>
    <property type="evidence" value="ECO:0007669"/>
    <property type="project" value="TreeGrafter"/>
</dbReference>
<dbReference type="AlphaFoldDB" id="A0A0L0EMB1"/>
<keyword evidence="1" id="KW-0328">Glycosyltransferase</keyword>
<evidence type="ECO:0000313" key="4">
    <source>
        <dbReference type="Proteomes" id="UP000036850"/>
    </source>
</evidence>
<evidence type="ECO:0008006" key="5">
    <source>
        <dbReference type="Google" id="ProtNLM"/>
    </source>
</evidence>
<dbReference type="CDD" id="cd03789">
    <property type="entry name" value="GT9_LPS_heptosyltransferase"/>
    <property type="match status" value="1"/>
</dbReference>
<dbReference type="Pfam" id="PF01075">
    <property type="entry name" value="Glyco_transf_9"/>
    <property type="match status" value="1"/>
</dbReference>
<dbReference type="SUPFAM" id="SSF53756">
    <property type="entry name" value="UDP-Glycosyltransferase/glycogen phosphorylase"/>
    <property type="match status" value="1"/>
</dbReference>
<keyword evidence="2" id="KW-0808">Transferase</keyword>
<reference evidence="4" key="1">
    <citation type="submission" date="2015-07" db="EMBL/GenBank/DDBJ databases">
        <title>Draft genome sequence of a Pseudoalteromonas rubra strain, OCN096, isolated from Kaneohe Bay, Oahu, Hawaii.</title>
        <authorList>
            <person name="Beurmann S."/>
            <person name="Ushijima B."/>
            <person name="Belcaid M."/>
            <person name="Callahan S.M."/>
            <person name="Aeby G.S."/>
        </authorList>
    </citation>
    <scope>NUCLEOTIDE SEQUENCE [LARGE SCALE GENOMIC DNA]</scope>
    <source>
        <strain evidence="4">OCN096</strain>
    </source>
</reference>
<dbReference type="EMBL" id="LFZX01000258">
    <property type="protein sequence ID" value="KNC65587.1"/>
    <property type="molecule type" value="Genomic_DNA"/>
</dbReference>
<dbReference type="PATRIC" id="fig|43658.6.peg.2824"/>